<dbReference type="Proteomes" id="UP000800094">
    <property type="component" value="Unassembled WGS sequence"/>
</dbReference>
<dbReference type="EMBL" id="ML987195">
    <property type="protein sequence ID" value="KAF2248877.1"/>
    <property type="molecule type" value="Genomic_DNA"/>
</dbReference>
<feature type="compositionally biased region" description="Basic and acidic residues" evidence="1">
    <location>
        <begin position="721"/>
        <end position="737"/>
    </location>
</feature>
<gene>
    <name evidence="2" type="ORF">BU26DRAFT_594610</name>
</gene>
<feature type="compositionally biased region" description="Low complexity" evidence="1">
    <location>
        <begin position="468"/>
        <end position="480"/>
    </location>
</feature>
<dbReference type="GeneID" id="54588236"/>
<feature type="compositionally biased region" description="Low complexity" evidence="1">
    <location>
        <begin position="378"/>
        <end position="399"/>
    </location>
</feature>
<keyword evidence="3" id="KW-1185">Reference proteome</keyword>
<feature type="compositionally biased region" description="Polar residues" evidence="1">
    <location>
        <begin position="743"/>
        <end position="753"/>
    </location>
</feature>
<evidence type="ECO:0000313" key="2">
    <source>
        <dbReference type="EMBL" id="KAF2248877.1"/>
    </source>
</evidence>
<organism evidence="2 3">
    <name type="scientific">Trematosphaeria pertusa</name>
    <dbReference type="NCBI Taxonomy" id="390896"/>
    <lineage>
        <taxon>Eukaryota</taxon>
        <taxon>Fungi</taxon>
        <taxon>Dikarya</taxon>
        <taxon>Ascomycota</taxon>
        <taxon>Pezizomycotina</taxon>
        <taxon>Dothideomycetes</taxon>
        <taxon>Pleosporomycetidae</taxon>
        <taxon>Pleosporales</taxon>
        <taxon>Massarineae</taxon>
        <taxon>Trematosphaeriaceae</taxon>
        <taxon>Trematosphaeria</taxon>
    </lineage>
</organism>
<accession>A0A6A6IFA3</accession>
<proteinExistence type="predicted"/>
<feature type="compositionally biased region" description="Basic and acidic residues" evidence="1">
    <location>
        <begin position="589"/>
        <end position="605"/>
    </location>
</feature>
<sequence length="791" mass="89222">MAPPPSHRYFNLLGHDPPRPHLHLRPKSLIQPVRIVVSSIHDKMQRLVSFHASPPSATPLRDRLSDAVKGKSGKEKISPEFKRALQLLNLTEPQAFEDFFLGKPSFLVPWAEFRDSFFLLQPPEKRASEPGKITGMDILWFYTHFDEGLCRYDSRGDINSPDYTDNVSQNDYGRQIDKSGWGAEEWEKLMYVWMLQLFEVGKISNKTGIRYFKLRNVCTAWKEVFVPIVDAVRDSYGINGKQHYGRLALYIESQRPSQLGVLQKNVPTPTTSTPLRILSIPKQRDKEALPQAKPDAKKPDEFEEAQQELRQVFPKYGQLIERPKNRAGLLDWIALKKKNLQQKNPVGRKISGRESPMWGCQGIGSVASGIDSPRRSRSLMSFSSGRRSPSSPRSKVPRTPTRKNKMQDKLEKYVPYGMYGRVPKSPKPSTAGPKSPSHGITRPFELPRTPPEPRQYPETITERDTDSLNESFEESSFNLSPLPSFRPSFERQASDGVYNSIRESNPFVEEKPKTLSTMLNNGEYDDSDIEEHLPMNQLSAIPPPLALRGPEASNEELPPAGKGEDDGPRYPSYEGTGYEQDITPNFIADKMHATLEHDGYQRDRTVPGPSRIPAPIQPVPYGGNLRTASNQSRFPQPGPPQHVPWPGRDSPSPPPKGAPRPGDDSPPPVPPKNPTRYNSKSDIAGAARSEQLHNEEPLRPLGPRIVSKENIRAHLGGLSREASEEDLRKVHERERTARAMTASPPTTLRTYNSHMFPRKGTPVGAWMDKNRYGPGGEYEMKVLKEDEEQKE</sequence>
<dbReference type="AlphaFoldDB" id="A0A6A6IFA3"/>
<dbReference type="RefSeq" id="XP_033683881.1">
    <property type="nucleotide sequence ID" value="XM_033834906.1"/>
</dbReference>
<name>A0A6A6IFA3_9PLEO</name>
<dbReference type="OrthoDB" id="3799259at2759"/>
<reference evidence="2" key="1">
    <citation type="journal article" date="2020" name="Stud. Mycol.">
        <title>101 Dothideomycetes genomes: a test case for predicting lifestyles and emergence of pathogens.</title>
        <authorList>
            <person name="Haridas S."/>
            <person name="Albert R."/>
            <person name="Binder M."/>
            <person name="Bloem J."/>
            <person name="Labutti K."/>
            <person name="Salamov A."/>
            <person name="Andreopoulos B."/>
            <person name="Baker S."/>
            <person name="Barry K."/>
            <person name="Bills G."/>
            <person name="Bluhm B."/>
            <person name="Cannon C."/>
            <person name="Castanera R."/>
            <person name="Culley D."/>
            <person name="Daum C."/>
            <person name="Ezra D."/>
            <person name="Gonzalez J."/>
            <person name="Henrissat B."/>
            <person name="Kuo A."/>
            <person name="Liang C."/>
            <person name="Lipzen A."/>
            <person name="Lutzoni F."/>
            <person name="Magnuson J."/>
            <person name="Mondo S."/>
            <person name="Nolan M."/>
            <person name="Ohm R."/>
            <person name="Pangilinan J."/>
            <person name="Park H.-J."/>
            <person name="Ramirez L."/>
            <person name="Alfaro M."/>
            <person name="Sun H."/>
            <person name="Tritt A."/>
            <person name="Yoshinaga Y."/>
            <person name="Zwiers L.-H."/>
            <person name="Turgeon B."/>
            <person name="Goodwin S."/>
            <person name="Spatafora J."/>
            <person name="Crous P."/>
            <person name="Grigoriev I."/>
        </authorList>
    </citation>
    <scope>NUCLEOTIDE SEQUENCE</scope>
    <source>
        <strain evidence="2">CBS 122368</strain>
    </source>
</reference>
<evidence type="ECO:0000256" key="1">
    <source>
        <dbReference type="SAM" id="MobiDB-lite"/>
    </source>
</evidence>
<feature type="compositionally biased region" description="Pro residues" evidence="1">
    <location>
        <begin position="651"/>
        <end position="673"/>
    </location>
</feature>
<feature type="region of interest" description="Disordered" evidence="1">
    <location>
        <begin position="540"/>
        <end position="776"/>
    </location>
</feature>
<protein>
    <submittedName>
        <fullName evidence="2">Uncharacterized protein</fullName>
    </submittedName>
</protein>
<feature type="region of interest" description="Disordered" evidence="1">
    <location>
        <begin position="362"/>
        <end position="528"/>
    </location>
</feature>
<evidence type="ECO:0000313" key="3">
    <source>
        <dbReference type="Proteomes" id="UP000800094"/>
    </source>
</evidence>